<evidence type="ECO:0000256" key="1">
    <source>
        <dbReference type="SAM" id="MobiDB-lite"/>
    </source>
</evidence>
<comment type="caution">
    <text evidence="2">The sequence shown here is derived from an EMBL/GenBank/DDBJ whole genome shotgun (WGS) entry which is preliminary data.</text>
</comment>
<keyword evidence="3" id="KW-1185">Reference proteome</keyword>
<proteinExistence type="predicted"/>
<dbReference type="AlphaFoldDB" id="A0ABD0PDX5"/>
<gene>
    <name evidence="2" type="ORF">M9458_032558</name>
</gene>
<feature type="region of interest" description="Disordered" evidence="1">
    <location>
        <begin position="1"/>
        <end position="54"/>
    </location>
</feature>
<evidence type="ECO:0000313" key="2">
    <source>
        <dbReference type="EMBL" id="KAL0172247.1"/>
    </source>
</evidence>
<sequence>APGAYGSRSRSYAAQTAPYETTPALALRPDPEMGMAPRRVPGRRPPGIPCVPTGRHVVVNTDASKTGW</sequence>
<name>A0ABD0PDX5_CIRMR</name>
<protein>
    <submittedName>
        <fullName evidence="2">Uncharacterized protein</fullName>
    </submittedName>
</protein>
<dbReference type="EMBL" id="JAMKFB020000016">
    <property type="protein sequence ID" value="KAL0172247.1"/>
    <property type="molecule type" value="Genomic_DNA"/>
</dbReference>
<feature type="non-terminal residue" evidence="2">
    <location>
        <position position="68"/>
    </location>
</feature>
<organism evidence="2 3">
    <name type="scientific">Cirrhinus mrigala</name>
    <name type="common">Mrigala</name>
    <dbReference type="NCBI Taxonomy" id="683832"/>
    <lineage>
        <taxon>Eukaryota</taxon>
        <taxon>Metazoa</taxon>
        <taxon>Chordata</taxon>
        <taxon>Craniata</taxon>
        <taxon>Vertebrata</taxon>
        <taxon>Euteleostomi</taxon>
        <taxon>Actinopterygii</taxon>
        <taxon>Neopterygii</taxon>
        <taxon>Teleostei</taxon>
        <taxon>Ostariophysi</taxon>
        <taxon>Cypriniformes</taxon>
        <taxon>Cyprinidae</taxon>
        <taxon>Labeoninae</taxon>
        <taxon>Labeonini</taxon>
        <taxon>Cirrhinus</taxon>
    </lineage>
</organism>
<accession>A0ABD0PDX5</accession>
<feature type="non-terminal residue" evidence="2">
    <location>
        <position position="1"/>
    </location>
</feature>
<reference evidence="2 3" key="1">
    <citation type="submission" date="2024-05" db="EMBL/GenBank/DDBJ databases">
        <title>Genome sequencing and assembly of Indian major carp, Cirrhinus mrigala (Hamilton, 1822).</title>
        <authorList>
            <person name="Mohindra V."/>
            <person name="Chowdhury L.M."/>
            <person name="Lal K."/>
            <person name="Jena J.K."/>
        </authorList>
    </citation>
    <scope>NUCLEOTIDE SEQUENCE [LARGE SCALE GENOMIC DNA]</scope>
    <source>
        <strain evidence="2">CM1030</strain>
        <tissue evidence="2">Blood</tissue>
    </source>
</reference>
<evidence type="ECO:0000313" key="3">
    <source>
        <dbReference type="Proteomes" id="UP001529510"/>
    </source>
</evidence>
<dbReference type="Proteomes" id="UP001529510">
    <property type="component" value="Unassembled WGS sequence"/>
</dbReference>